<comment type="caution">
    <text evidence="2">The sequence shown here is derived from an EMBL/GenBank/DDBJ whole genome shotgun (WGS) entry which is preliminary data.</text>
</comment>
<feature type="domain" description="HD" evidence="1">
    <location>
        <begin position="248"/>
        <end position="314"/>
    </location>
</feature>
<name>M5RNX9_9BACT</name>
<evidence type="ECO:0000259" key="1">
    <source>
        <dbReference type="Pfam" id="PF01966"/>
    </source>
</evidence>
<sequence>MSSPKLRRQIAWEAARLMYSRECSEYFNAKQKAARRIYRGWIKPADLPTNAEIREQVQLLARISEGDQGYSQRLLEMRLRAAWWLRKLTPFHPKLIGSVLTGSIREGSDIDIHVFAASPQSIAIVLDEQGVFYHMERKRVEKNGEQRVFTHLHVRDQFPVELTVYHPSLLGFNFRSSITGKPIERAGIAELERVIAMEHDVDANGQAEQLLTMDACPDRSNVFLSLLVPLENVRQSPRYHPEGDALFHSMQVFALAKDVMPYDEEFLLAALLHDVGKAIDPDDHVASGLEALEGFISERTAWLIQHHMETHKIHDRTIGARRRKRLAAHPWFEDLCLLGDCDRAGRVPGAEVEEPEEALQYIEQLDEMFE</sequence>
<organism evidence="2 3">
    <name type="scientific">Rhodopirellula maiorica SM1</name>
    <dbReference type="NCBI Taxonomy" id="1265738"/>
    <lineage>
        <taxon>Bacteria</taxon>
        <taxon>Pseudomonadati</taxon>
        <taxon>Planctomycetota</taxon>
        <taxon>Planctomycetia</taxon>
        <taxon>Pirellulales</taxon>
        <taxon>Pirellulaceae</taxon>
        <taxon>Novipirellula</taxon>
    </lineage>
</organism>
<dbReference type="InterPro" id="IPR043519">
    <property type="entry name" value="NT_sf"/>
</dbReference>
<dbReference type="OrthoDB" id="9805698at2"/>
<dbReference type="RefSeq" id="WP_008694983.1">
    <property type="nucleotide sequence ID" value="NZ_ANOG01000307.1"/>
</dbReference>
<dbReference type="SUPFAM" id="SSF109604">
    <property type="entry name" value="HD-domain/PDEase-like"/>
    <property type="match status" value="1"/>
</dbReference>
<dbReference type="Gene3D" id="1.10.3210.10">
    <property type="entry name" value="Hypothetical protein af1432"/>
    <property type="match status" value="1"/>
</dbReference>
<dbReference type="InterPro" id="IPR003607">
    <property type="entry name" value="HD/PDEase_dom"/>
</dbReference>
<dbReference type="InterPro" id="IPR006674">
    <property type="entry name" value="HD_domain"/>
</dbReference>
<protein>
    <recommendedName>
        <fullName evidence="1">HD domain-containing protein</fullName>
    </recommendedName>
</protein>
<keyword evidence="3" id="KW-1185">Reference proteome</keyword>
<dbReference type="Proteomes" id="UP000011991">
    <property type="component" value="Unassembled WGS sequence"/>
</dbReference>
<evidence type="ECO:0000313" key="2">
    <source>
        <dbReference type="EMBL" id="EMI20901.1"/>
    </source>
</evidence>
<reference evidence="2 3" key="1">
    <citation type="journal article" date="2013" name="Mar. Genomics">
        <title>Expression of sulfatases in Rhodopirellula baltica and the diversity of sulfatases in the genus Rhodopirellula.</title>
        <authorList>
            <person name="Wegner C.E."/>
            <person name="Richter-Heitmann T."/>
            <person name="Klindworth A."/>
            <person name="Klockow C."/>
            <person name="Richter M."/>
            <person name="Achstetter T."/>
            <person name="Glockner F.O."/>
            <person name="Harder J."/>
        </authorList>
    </citation>
    <scope>NUCLEOTIDE SEQUENCE [LARGE SCALE GENOMIC DNA]</scope>
    <source>
        <strain evidence="2 3">SM1</strain>
    </source>
</reference>
<dbReference type="SUPFAM" id="SSF81301">
    <property type="entry name" value="Nucleotidyltransferase"/>
    <property type="match status" value="1"/>
</dbReference>
<dbReference type="EMBL" id="ANOG01000307">
    <property type="protein sequence ID" value="EMI20901.1"/>
    <property type="molecule type" value="Genomic_DNA"/>
</dbReference>
<dbReference type="AlphaFoldDB" id="M5RNX9"/>
<evidence type="ECO:0000313" key="3">
    <source>
        <dbReference type="Proteomes" id="UP000011991"/>
    </source>
</evidence>
<dbReference type="CDD" id="cd00077">
    <property type="entry name" value="HDc"/>
    <property type="match status" value="1"/>
</dbReference>
<accession>M5RNX9</accession>
<dbReference type="Pfam" id="PF01966">
    <property type="entry name" value="HD"/>
    <property type="match status" value="1"/>
</dbReference>
<dbReference type="PATRIC" id="fig|1265738.3.peg.2181"/>
<gene>
    <name evidence="2" type="ORF">RMSM_02176</name>
</gene>
<proteinExistence type="predicted"/>